<dbReference type="AlphaFoldDB" id="A0AAI9HW22"/>
<evidence type="ECO:0008006" key="4">
    <source>
        <dbReference type="Google" id="ProtNLM"/>
    </source>
</evidence>
<comment type="caution">
    <text evidence="1">The sequence shown here is derived from an EMBL/GenBank/DDBJ whole genome shotgun (WGS) entry which is preliminary data.</text>
</comment>
<protein>
    <recommendedName>
        <fullName evidence="4">Fimbrial protein</fullName>
    </recommendedName>
</protein>
<evidence type="ECO:0000313" key="3">
    <source>
        <dbReference type="Proteomes" id="UP001495779"/>
    </source>
</evidence>
<dbReference type="Proteomes" id="UP001495779">
    <property type="component" value="Unassembled WGS sequence"/>
</dbReference>
<sequence>MKLIVNKISIAAILAITVINYLPIAQAKEKTVIGSGTITFTGAIVASPCQIGTYQENVQTTCWNDSGKPVTTQISLKTLKKGTQELPNNKGTQSFKWIDKAQTLGVYTLIYN</sequence>
<reference evidence="2 3" key="1">
    <citation type="submission" date="2021-04" db="EMBL/GenBank/DDBJ databases">
        <title>Determining the burden of carbapenem-resistant Enterobacterales from a tertiary public heath setting in Bangladesh: a clinical, epidemiological, and molecular study.</title>
        <authorList>
            <person name="Farzana R."/>
            <person name="Walsh T.R."/>
        </authorList>
    </citation>
    <scope>NUCLEOTIDE SEQUENCE [LARGE SCALE GENOMIC DNA]</scope>
    <source>
        <strain evidence="2">Dmpro_s316</strain>
        <strain evidence="3">dmpro_s316</strain>
    </source>
</reference>
<name>A0AAI9HW22_PROST</name>
<dbReference type="RefSeq" id="WP_250000376.1">
    <property type="nucleotide sequence ID" value="NZ_CP095443.1"/>
</dbReference>
<dbReference type="EMBL" id="AAZDVE040000001">
    <property type="protein sequence ID" value="EMP9431155.1"/>
    <property type="molecule type" value="Genomic_DNA"/>
</dbReference>
<dbReference type="EMBL" id="JAGSRH010000003">
    <property type="protein sequence ID" value="MER5075794.1"/>
    <property type="molecule type" value="Genomic_DNA"/>
</dbReference>
<accession>A0AAI9HW22</accession>
<organism evidence="1">
    <name type="scientific">Providencia stuartii</name>
    <dbReference type="NCBI Taxonomy" id="588"/>
    <lineage>
        <taxon>Bacteria</taxon>
        <taxon>Pseudomonadati</taxon>
        <taxon>Pseudomonadota</taxon>
        <taxon>Gammaproteobacteria</taxon>
        <taxon>Enterobacterales</taxon>
        <taxon>Morganellaceae</taxon>
        <taxon>Providencia</taxon>
    </lineage>
</organism>
<evidence type="ECO:0000313" key="1">
    <source>
        <dbReference type="EMBL" id="EMP9431155.1"/>
    </source>
</evidence>
<gene>
    <name evidence="1" type="ORF">JRA39_000140</name>
    <name evidence="2" type="ORF">KDV35_02725</name>
</gene>
<proteinExistence type="predicted"/>
<reference evidence="1" key="2">
    <citation type="submission" date="2024-02" db="EMBL/GenBank/DDBJ databases">
        <authorList>
            <consortium name="Clinical and Environmental Microbiology Branch: Whole genome sequencing antimicrobial resistance pathogens in the healthcare setting"/>
        </authorList>
    </citation>
    <scope>NUCLEOTIDE SEQUENCE</scope>
    <source>
        <strain evidence="1">2020GO-00142</strain>
    </source>
</reference>
<evidence type="ECO:0000313" key="2">
    <source>
        <dbReference type="EMBL" id="MER5075794.1"/>
    </source>
</evidence>